<dbReference type="RefSeq" id="WP_347308140.1">
    <property type="nucleotide sequence ID" value="NZ_JBAJEX010000005.1"/>
</dbReference>
<keyword evidence="7 9" id="KW-0378">Hydrolase</keyword>
<evidence type="ECO:0000256" key="5">
    <source>
        <dbReference type="ARBA" id="ARBA00013198"/>
    </source>
</evidence>
<evidence type="ECO:0000313" key="9">
    <source>
        <dbReference type="EMBL" id="MEO1767029.1"/>
    </source>
</evidence>
<organism evidence="9 10">
    <name type="scientific">Thiobacter aerophilum</name>
    <dbReference type="NCBI Taxonomy" id="3121275"/>
    <lineage>
        <taxon>Bacteria</taxon>
        <taxon>Pseudomonadati</taxon>
        <taxon>Pseudomonadota</taxon>
        <taxon>Betaproteobacteria</taxon>
        <taxon>Burkholderiales</taxon>
        <taxon>Thiobacteraceae</taxon>
        <taxon>Thiobacter</taxon>
    </lineage>
</organism>
<evidence type="ECO:0000256" key="3">
    <source>
        <dbReference type="ARBA" id="ARBA00004961"/>
    </source>
</evidence>
<evidence type="ECO:0000256" key="4">
    <source>
        <dbReference type="ARBA" id="ARBA00010662"/>
    </source>
</evidence>
<dbReference type="CDD" id="cd01400">
    <property type="entry name" value="6PGL"/>
    <property type="match status" value="1"/>
</dbReference>
<dbReference type="Gene3D" id="3.40.50.1360">
    <property type="match status" value="1"/>
</dbReference>
<gene>
    <name evidence="7 9" type="primary">pgl</name>
    <name evidence="9" type="ORF">V6E02_07380</name>
</gene>
<comment type="pathway">
    <text evidence="3 7">Carbohydrate degradation; pentose phosphate pathway; D-ribulose 5-phosphate from D-glucose 6-phosphate (oxidative stage): step 2/3.</text>
</comment>
<dbReference type="NCBIfam" id="TIGR01198">
    <property type="entry name" value="pgl"/>
    <property type="match status" value="1"/>
</dbReference>
<comment type="caution">
    <text evidence="9">The sequence shown here is derived from an EMBL/GenBank/DDBJ whole genome shotgun (WGS) entry which is preliminary data.</text>
</comment>
<feature type="domain" description="Glucosamine/galactosamine-6-phosphate isomerase" evidence="8">
    <location>
        <begin position="10"/>
        <end position="216"/>
    </location>
</feature>
<accession>A0ABV0EEN2</accession>
<dbReference type="SUPFAM" id="SSF100950">
    <property type="entry name" value="NagB/RpiA/CoA transferase-like"/>
    <property type="match status" value="1"/>
</dbReference>
<dbReference type="Pfam" id="PF01182">
    <property type="entry name" value="Glucosamine_iso"/>
    <property type="match status" value="1"/>
</dbReference>
<evidence type="ECO:0000313" key="10">
    <source>
        <dbReference type="Proteomes" id="UP001482231"/>
    </source>
</evidence>
<evidence type="ECO:0000259" key="8">
    <source>
        <dbReference type="Pfam" id="PF01182"/>
    </source>
</evidence>
<name>A0ABV0EEN2_9BURK</name>
<evidence type="ECO:0000256" key="7">
    <source>
        <dbReference type="RuleBase" id="RU365095"/>
    </source>
</evidence>
<dbReference type="InterPro" id="IPR039104">
    <property type="entry name" value="6PGL"/>
</dbReference>
<comment type="catalytic activity">
    <reaction evidence="1 7">
        <text>6-phospho-D-glucono-1,5-lactone + H2O = 6-phospho-D-gluconate + H(+)</text>
        <dbReference type="Rhea" id="RHEA:12556"/>
        <dbReference type="ChEBI" id="CHEBI:15377"/>
        <dbReference type="ChEBI" id="CHEBI:15378"/>
        <dbReference type="ChEBI" id="CHEBI:57955"/>
        <dbReference type="ChEBI" id="CHEBI:58759"/>
        <dbReference type="EC" id="3.1.1.31"/>
    </reaction>
</comment>
<keyword evidence="10" id="KW-1185">Reference proteome</keyword>
<dbReference type="PANTHER" id="PTHR11054">
    <property type="entry name" value="6-PHOSPHOGLUCONOLACTONASE"/>
    <property type="match status" value="1"/>
</dbReference>
<evidence type="ECO:0000256" key="1">
    <source>
        <dbReference type="ARBA" id="ARBA00000832"/>
    </source>
</evidence>
<evidence type="ECO:0000256" key="2">
    <source>
        <dbReference type="ARBA" id="ARBA00002681"/>
    </source>
</evidence>
<proteinExistence type="inferred from homology"/>
<comment type="function">
    <text evidence="2 7">Hydrolysis of 6-phosphogluconolactone to 6-phosphogluconate.</text>
</comment>
<dbReference type="InterPro" id="IPR005900">
    <property type="entry name" value="6-phosphogluconolactonase_DevB"/>
</dbReference>
<dbReference type="Proteomes" id="UP001482231">
    <property type="component" value="Unassembled WGS sequence"/>
</dbReference>
<dbReference type="GO" id="GO:0017057">
    <property type="term" value="F:6-phosphogluconolactonase activity"/>
    <property type="evidence" value="ECO:0007669"/>
    <property type="project" value="UniProtKB-EC"/>
</dbReference>
<reference evidence="9 10" key="1">
    <citation type="submission" date="2024-02" db="EMBL/GenBank/DDBJ databases">
        <title>New thermophilic sulfur-oxidizing bacteria from a hot springs of the Uzon caldera (Kamchatka, Russia).</title>
        <authorList>
            <person name="Dukat A.M."/>
            <person name="Elcheninov A.G."/>
            <person name="Frolov E.N."/>
        </authorList>
    </citation>
    <scope>NUCLEOTIDE SEQUENCE [LARGE SCALE GENOMIC DNA]</scope>
    <source>
        <strain evidence="9 10">AK1</strain>
    </source>
</reference>
<sequence length="232" mass="24986">MQTRWHVLKDAATVAAEARRRLLAAADAAIRGRGAFHLVLAGGATPRLLYTSLVDARADWSRWHIWFGDERVLPAAHPERNSVMARMAWLDHVPIPPAQIHVIPTERGLHAAVEAYRRALAGMGEFDLVLLGLGEDGHTASLFPERDWGEGPAAADVLAIEDAPKPPPARVSLSAARLSRARGVWFLVTGAAKREAVARWRRGESIPAAAIRPATGVDVFLDAAAAGETFGP</sequence>
<dbReference type="EC" id="3.1.1.31" evidence="5 7"/>
<protein>
    <recommendedName>
        <fullName evidence="6 7">6-phosphogluconolactonase</fullName>
        <shortName evidence="7">6PGL</shortName>
        <ecNumber evidence="5 7">3.1.1.31</ecNumber>
    </recommendedName>
</protein>
<evidence type="ECO:0000256" key="6">
    <source>
        <dbReference type="ARBA" id="ARBA00020337"/>
    </source>
</evidence>
<dbReference type="InterPro" id="IPR006148">
    <property type="entry name" value="Glc/Gal-6P_isomerase"/>
</dbReference>
<dbReference type="EMBL" id="JBAJEX010000005">
    <property type="protein sequence ID" value="MEO1767029.1"/>
    <property type="molecule type" value="Genomic_DNA"/>
</dbReference>
<dbReference type="PANTHER" id="PTHR11054:SF0">
    <property type="entry name" value="6-PHOSPHOGLUCONOLACTONASE"/>
    <property type="match status" value="1"/>
</dbReference>
<comment type="similarity">
    <text evidence="4 7">Belongs to the glucosamine/galactosamine-6-phosphate isomerase family. 6-phosphogluconolactonase subfamily.</text>
</comment>
<dbReference type="InterPro" id="IPR037171">
    <property type="entry name" value="NagB/RpiA_transferase-like"/>
</dbReference>